<gene>
    <name evidence="2" type="ORF">S12H4_43717</name>
</gene>
<organism evidence="2">
    <name type="scientific">marine sediment metagenome</name>
    <dbReference type="NCBI Taxonomy" id="412755"/>
    <lineage>
        <taxon>unclassified sequences</taxon>
        <taxon>metagenomes</taxon>
        <taxon>ecological metagenomes</taxon>
    </lineage>
</organism>
<dbReference type="PANTHER" id="PTHR43694">
    <property type="entry name" value="RIBONUCLEASE J"/>
    <property type="match status" value="1"/>
</dbReference>
<reference evidence="2" key="1">
    <citation type="journal article" date="2014" name="Front. Microbiol.">
        <title>High frequency of phylogenetically diverse reductive dehalogenase-homologous genes in deep subseafloor sedimentary metagenomes.</title>
        <authorList>
            <person name="Kawai M."/>
            <person name="Futagami T."/>
            <person name="Toyoda A."/>
            <person name="Takaki Y."/>
            <person name="Nishi S."/>
            <person name="Hori S."/>
            <person name="Arai W."/>
            <person name="Tsubouchi T."/>
            <person name="Morono Y."/>
            <person name="Uchiyama I."/>
            <person name="Ito T."/>
            <person name="Fujiyama A."/>
            <person name="Inagaki F."/>
            <person name="Takami H."/>
        </authorList>
    </citation>
    <scope>NUCLEOTIDE SEQUENCE</scope>
    <source>
        <strain evidence="2">Expedition CK06-06</strain>
    </source>
</reference>
<feature type="domain" description="Metallo-beta-lactamase" evidence="1">
    <location>
        <begin position="66"/>
        <end position="258"/>
    </location>
</feature>
<protein>
    <recommendedName>
        <fullName evidence="1">Metallo-beta-lactamase domain-containing protein</fullName>
    </recommendedName>
</protein>
<dbReference type="InterPro" id="IPR036866">
    <property type="entry name" value="RibonucZ/Hydroxyglut_hydro"/>
</dbReference>
<evidence type="ECO:0000259" key="1">
    <source>
        <dbReference type="SMART" id="SM00849"/>
    </source>
</evidence>
<dbReference type="Gene3D" id="3.60.15.10">
    <property type="entry name" value="Ribonuclease Z/Hydroxyacylglutathione hydrolase-like"/>
    <property type="match status" value="1"/>
</dbReference>
<proteinExistence type="predicted"/>
<dbReference type="EMBL" id="BARW01026858">
    <property type="protein sequence ID" value="GAJ10078.1"/>
    <property type="molecule type" value="Genomic_DNA"/>
</dbReference>
<name>X1TXM3_9ZZZZ</name>
<dbReference type="AlphaFoldDB" id="X1TXM3"/>
<dbReference type="CDD" id="cd07732">
    <property type="entry name" value="metallo-hydrolase-like_MBL-fold"/>
    <property type="match status" value="1"/>
</dbReference>
<feature type="non-terminal residue" evidence="2">
    <location>
        <position position="258"/>
    </location>
</feature>
<dbReference type="PANTHER" id="PTHR43694:SF1">
    <property type="entry name" value="RIBONUCLEASE J"/>
    <property type="match status" value="1"/>
</dbReference>
<accession>X1TXM3</accession>
<evidence type="ECO:0000313" key="2">
    <source>
        <dbReference type="EMBL" id="GAJ10078.1"/>
    </source>
</evidence>
<dbReference type="Pfam" id="PF12706">
    <property type="entry name" value="Lactamase_B_2"/>
    <property type="match status" value="1"/>
</dbReference>
<dbReference type="InterPro" id="IPR001279">
    <property type="entry name" value="Metallo-B-lactamas"/>
</dbReference>
<dbReference type="SMART" id="SM00849">
    <property type="entry name" value="Lactamase_B"/>
    <property type="match status" value="1"/>
</dbReference>
<comment type="caution">
    <text evidence="2">The sequence shown here is derived from an EMBL/GenBank/DDBJ whole genome shotgun (WGS) entry which is preliminary data.</text>
</comment>
<sequence length="258" mass="28946">TCDTRIFYGRVVACADRGGHGKANSTYILLKKTTKLVSNPEIPRWQLQGRTTFMQITIYRGTKEIGGTLIEVKTATTRILIDAGYPLFLNNEPIDDKIAKLPHTELLRFGVLPKIDGLYDWDAPDFNAVLVSHAHIDHYGLLTYINSVIPVYTSAGTDRLIQVSQRFKICDSFDLEVRGFKMYQPFQIGDIEIKPYLMDHSAFDAAAFEISAEGKTVIYSGDFRGHGRKAVCLDRFIEIAKKQADILLIEGSVLGRPD</sequence>
<dbReference type="SUPFAM" id="SSF56281">
    <property type="entry name" value="Metallo-hydrolase/oxidoreductase"/>
    <property type="match status" value="1"/>
</dbReference>
<feature type="non-terminal residue" evidence="2">
    <location>
        <position position="1"/>
    </location>
</feature>